<organism evidence="1 2">
    <name type="scientific">Kwoniella shivajii</name>
    <dbReference type="NCBI Taxonomy" id="564305"/>
    <lineage>
        <taxon>Eukaryota</taxon>
        <taxon>Fungi</taxon>
        <taxon>Dikarya</taxon>
        <taxon>Basidiomycota</taxon>
        <taxon>Agaricomycotina</taxon>
        <taxon>Tremellomycetes</taxon>
        <taxon>Tremellales</taxon>
        <taxon>Cryptococcaceae</taxon>
        <taxon>Kwoniella</taxon>
    </lineage>
</organism>
<dbReference type="EMBL" id="CP141887">
    <property type="protein sequence ID" value="WRT68784.1"/>
    <property type="molecule type" value="Genomic_DNA"/>
</dbReference>
<dbReference type="GeneID" id="87957894"/>
<proteinExistence type="predicted"/>
<gene>
    <name evidence="1" type="ORF">IL334_005764</name>
</gene>
<evidence type="ECO:0008006" key="3">
    <source>
        <dbReference type="Google" id="ProtNLM"/>
    </source>
</evidence>
<dbReference type="Proteomes" id="UP001329825">
    <property type="component" value="Chromosome 7"/>
</dbReference>
<protein>
    <recommendedName>
        <fullName evidence="3">SnoaL-like domain-containing protein</fullName>
    </recommendedName>
</protein>
<sequence>MTRPLVADIVDSFFTRVLFQEDDQLASSTLTEELSADAIININGSDLSAEKFVSLITTQFRGAFTASISHIQDLNIVTTNDTSTTGVVGQYTKYKTKSKVSGQILKQSATTIVKVEERDGKNVVTALWEAQTLDEE</sequence>
<dbReference type="RefSeq" id="XP_062793523.1">
    <property type="nucleotide sequence ID" value="XM_062937472.1"/>
</dbReference>
<evidence type="ECO:0000313" key="1">
    <source>
        <dbReference type="EMBL" id="WRT68784.1"/>
    </source>
</evidence>
<evidence type="ECO:0000313" key="2">
    <source>
        <dbReference type="Proteomes" id="UP001329825"/>
    </source>
</evidence>
<keyword evidence="2" id="KW-1185">Reference proteome</keyword>
<accession>A0ABZ1D420</accession>
<name>A0ABZ1D420_9TREE</name>
<reference evidence="1 2" key="1">
    <citation type="submission" date="2024-01" db="EMBL/GenBank/DDBJ databases">
        <title>Comparative genomics of Cryptococcus and Kwoniella reveals pathogenesis evolution and contrasting modes of karyotype evolution via chromosome fusion or intercentromeric recombination.</title>
        <authorList>
            <person name="Coelho M.A."/>
            <person name="David-Palma M."/>
            <person name="Shea T."/>
            <person name="Bowers K."/>
            <person name="McGinley-Smith S."/>
            <person name="Mohammad A.W."/>
            <person name="Gnirke A."/>
            <person name="Yurkov A.M."/>
            <person name="Nowrousian M."/>
            <person name="Sun S."/>
            <person name="Cuomo C.A."/>
            <person name="Heitman J."/>
        </authorList>
    </citation>
    <scope>NUCLEOTIDE SEQUENCE [LARGE SCALE GENOMIC DNA]</scope>
    <source>
        <strain evidence="1">CBS 11374</strain>
    </source>
</reference>